<dbReference type="AlphaFoldDB" id="A0A542EGY4"/>
<organism evidence="3 4">
    <name type="scientific">Yimella lutea</name>
    <dbReference type="NCBI Taxonomy" id="587872"/>
    <lineage>
        <taxon>Bacteria</taxon>
        <taxon>Bacillati</taxon>
        <taxon>Actinomycetota</taxon>
        <taxon>Actinomycetes</taxon>
        <taxon>Micrococcales</taxon>
        <taxon>Dermacoccaceae</taxon>
        <taxon>Yimella</taxon>
    </lineage>
</organism>
<gene>
    <name evidence="3" type="ORF">FB459_2071</name>
</gene>
<name>A0A542EGY4_9MICO</name>
<keyword evidence="1" id="KW-0812">Transmembrane</keyword>
<dbReference type="Proteomes" id="UP000320806">
    <property type="component" value="Unassembled WGS sequence"/>
</dbReference>
<dbReference type="RefSeq" id="WP_141928394.1">
    <property type="nucleotide sequence ID" value="NZ_BAABCI010000003.1"/>
</dbReference>
<evidence type="ECO:0000259" key="2">
    <source>
        <dbReference type="Pfam" id="PF20059"/>
    </source>
</evidence>
<keyword evidence="1" id="KW-1133">Transmembrane helix</keyword>
<feature type="transmembrane region" description="Helical" evidence="1">
    <location>
        <begin position="32"/>
        <end position="50"/>
    </location>
</feature>
<reference evidence="3 4" key="1">
    <citation type="submission" date="2019-06" db="EMBL/GenBank/DDBJ databases">
        <title>Sequencing the genomes of 1000 actinobacteria strains.</title>
        <authorList>
            <person name="Klenk H.-P."/>
        </authorList>
    </citation>
    <scope>NUCLEOTIDE SEQUENCE [LARGE SCALE GENOMIC DNA]</scope>
    <source>
        <strain evidence="3 4">DSM 19828</strain>
    </source>
</reference>
<comment type="caution">
    <text evidence="3">The sequence shown here is derived from an EMBL/GenBank/DDBJ whole genome shotgun (WGS) entry which is preliminary data.</text>
</comment>
<feature type="domain" description="DUF6458" evidence="2">
    <location>
        <begin position="3"/>
        <end position="69"/>
    </location>
</feature>
<evidence type="ECO:0000313" key="4">
    <source>
        <dbReference type="Proteomes" id="UP000320806"/>
    </source>
</evidence>
<sequence length="76" mass="8121">MTGPGLGLGFLAVGLILALAVQDRISGVDLSMVGWICAAIGVVALIVSFAQTRQRANTSHHEVVERHDDINRRDIV</sequence>
<evidence type="ECO:0000256" key="1">
    <source>
        <dbReference type="SAM" id="Phobius"/>
    </source>
</evidence>
<dbReference type="EMBL" id="VFMO01000001">
    <property type="protein sequence ID" value="TQJ14603.1"/>
    <property type="molecule type" value="Genomic_DNA"/>
</dbReference>
<dbReference type="OrthoDB" id="4775046at2"/>
<dbReference type="Pfam" id="PF20059">
    <property type="entry name" value="DUF6458"/>
    <property type="match status" value="1"/>
</dbReference>
<dbReference type="InterPro" id="IPR045597">
    <property type="entry name" value="DUF6458"/>
</dbReference>
<proteinExistence type="predicted"/>
<accession>A0A542EGY4</accession>
<keyword evidence="4" id="KW-1185">Reference proteome</keyword>
<protein>
    <recommendedName>
        <fullName evidence="2">DUF6458 domain-containing protein</fullName>
    </recommendedName>
</protein>
<keyword evidence="1" id="KW-0472">Membrane</keyword>
<evidence type="ECO:0000313" key="3">
    <source>
        <dbReference type="EMBL" id="TQJ14603.1"/>
    </source>
</evidence>